<sequence length="528" mass="60609">MKQIICFLLMIWAVSPLWAQSEYISKSRRMEDDRFEDLDGNGGVLLLSKRNDLIISVTNSKKKASIRPNGERPDGYYEFWVIIDPKETRTPKIEISRRGSVYKTELIQAITADYLIAYCIEEVQNPIREEDQTRANDVHLNATEAKLEFTTTIKNLQVECLPDLEAKISSKVSPSDPNINIVTVIIPIASLTNAKKAIEDAEKERIEVTRKIDNNLNNLTNEERTRLDKLETELENKKNIAEDLFKQLTNIAIYAEGTNRLSIDISDIGPRIKRCYAVLPLIIEKSVFVTQCSAFMNEGGKLFGMRKYKEARTAYENALKSRDVIVNMRPAIRESIAQCDTCIQYESLAARAIKKIAELKKSGNATQDEVARYASAAVEFMQMVNTYNPDEFYTTRIEKMERLLTDMPLKIKFTTVEWKTLHEGNFIPNVEVWAYHGTTPISSNTFSSDRKFRNILSKEGFNYKQMGISDTKGIVEIELDRTNLPMGILFRPDKDSNIKIKYMSTAELLRQAHGTYMEKQFRLKMYTK</sequence>
<dbReference type="OrthoDB" id="1090553at2"/>
<dbReference type="AlphaFoldDB" id="K5C9H6"/>
<dbReference type="Proteomes" id="UP000007995">
    <property type="component" value="Unassembled WGS sequence"/>
</dbReference>
<evidence type="ECO:0000256" key="1">
    <source>
        <dbReference type="SAM" id="Coils"/>
    </source>
</evidence>
<reference evidence="2 3" key="1">
    <citation type="submission" date="2012-02" db="EMBL/GenBank/DDBJ databases">
        <title>The Genome Sequence of Bacteroides finegoldii CL09T03C10.</title>
        <authorList>
            <consortium name="The Broad Institute Genome Sequencing Platform"/>
            <person name="Earl A."/>
            <person name="Ward D."/>
            <person name="Feldgarden M."/>
            <person name="Gevers D."/>
            <person name="Zitomersky N.L."/>
            <person name="Coyne M.J."/>
            <person name="Comstock L.E."/>
            <person name="Young S.K."/>
            <person name="Zeng Q."/>
            <person name="Gargeya S."/>
            <person name="Fitzgerald M."/>
            <person name="Haas B."/>
            <person name="Abouelleil A."/>
            <person name="Alvarado L."/>
            <person name="Arachchi H.M."/>
            <person name="Berlin A."/>
            <person name="Chapman S.B."/>
            <person name="Gearin G."/>
            <person name="Goldberg J."/>
            <person name="Griggs A."/>
            <person name="Gujja S."/>
            <person name="Hansen M."/>
            <person name="Heiman D."/>
            <person name="Howarth C."/>
            <person name="Larimer J."/>
            <person name="Lui A."/>
            <person name="MacDonald P.J.P."/>
            <person name="McCowen C."/>
            <person name="Montmayeur A."/>
            <person name="Murphy C."/>
            <person name="Neiman D."/>
            <person name="Pearson M."/>
            <person name="Priest M."/>
            <person name="Roberts A."/>
            <person name="Saif S."/>
            <person name="Shea T."/>
            <person name="Sisk P."/>
            <person name="Stolte C."/>
            <person name="Sykes S."/>
            <person name="Wortman J."/>
            <person name="Nusbaum C."/>
            <person name="Birren B."/>
        </authorList>
    </citation>
    <scope>NUCLEOTIDE SEQUENCE [LARGE SCALE GENOMIC DNA]</scope>
    <source>
        <strain evidence="2 3">CL09T03C10</strain>
    </source>
</reference>
<protein>
    <submittedName>
        <fullName evidence="2">Uncharacterized protein</fullName>
    </submittedName>
</protein>
<feature type="coiled-coil region" evidence="1">
    <location>
        <begin position="191"/>
        <end position="247"/>
    </location>
</feature>
<gene>
    <name evidence="2" type="ORF">HMPREF1057_02940</name>
</gene>
<dbReference type="EMBL" id="AGXW01000012">
    <property type="protein sequence ID" value="EKJ89399.1"/>
    <property type="molecule type" value="Genomic_DNA"/>
</dbReference>
<proteinExistence type="predicted"/>
<evidence type="ECO:0000313" key="2">
    <source>
        <dbReference type="EMBL" id="EKJ89399.1"/>
    </source>
</evidence>
<evidence type="ECO:0000313" key="3">
    <source>
        <dbReference type="Proteomes" id="UP000007995"/>
    </source>
</evidence>
<keyword evidence="1" id="KW-0175">Coiled coil</keyword>
<dbReference type="RefSeq" id="WP_007764648.1">
    <property type="nucleotide sequence ID" value="NZ_AKBZ01000002.1"/>
</dbReference>
<name>K5C9H6_9BACE</name>
<dbReference type="HOGENOM" id="CLU_515501_0_0_10"/>
<comment type="caution">
    <text evidence="2">The sequence shown here is derived from an EMBL/GenBank/DDBJ whole genome shotgun (WGS) entry which is preliminary data.</text>
</comment>
<organism evidence="2 3">
    <name type="scientific">Bacteroides finegoldii CL09T03C10</name>
    <dbReference type="NCBI Taxonomy" id="997888"/>
    <lineage>
        <taxon>Bacteria</taxon>
        <taxon>Pseudomonadati</taxon>
        <taxon>Bacteroidota</taxon>
        <taxon>Bacteroidia</taxon>
        <taxon>Bacteroidales</taxon>
        <taxon>Bacteroidaceae</taxon>
        <taxon>Bacteroides</taxon>
    </lineage>
</organism>
<accession>K5C9H6</accession>